<sequence length="139" mass="15960">MAQYLSNAITHRCRIDAVQHVMSDESQMSHTICPSVQVWMTVYKTQMGITRMDTSRSVIAREAIRWTLVLRPRLGIFPTDAAGHQQVVQPVGNVEDHPAWQPPRKRELRLHTVRGQEVSEELTVAQLRVLQKFLQGKHI</sequence>
<evidence type="ECO:0000313" key="1">
    <source>
        <dbReference type="EMBL" id="TNN80160.1"/>
    </source>
</evidence>
<name>A0A4Z2IQ85_9TELE</name>
<protein>
    <submittedName>
        <fullName evidence="1">Uncharacterized protein</fullName>
    </submittedName>
</protein>
<evidence type="ECO:0000313" key="2">
    <source>
        <dbReference type="Proteomes" id="UP000314294"/>
    </source>
</evidence>
<accession>A0A4Z2IQ85</accession>
<keyword evidence="2" id="KW-1185">Reference proteome</keyword>
<proteinExistence type="predicted"/>
<reference evidence="1 2" key="1">
    <citation type="submission" date="2019-03" db="EMBL/GenBank/DDBJ databases">
        <title>First draft genome of Liparis tanakae, snailfish: a comprehensive survey of snailfish specific genes.</title>
        <authorList>
            <person name="Kim W."/>
            <person name="Song I."/>
            <person name="Jeong J.-H."/>
            <person name="Kim D."/>
            <person name="Kim S."/>
            <person name="Ryu S."/>
            <person name="Song J.Y."/>
            <person name="Lee S.K."/>
        </authorList>
    </citation>
    <scope>NUCLEOTIDE SEQUENCE [LARGE SCALE GENOMIC DNA]</scope>
    <source>
        <tissue evidence="1">Muscle</tissue>
    </source>
</reference>
<dbReference type="Proteomes" id="UP000314294">
    <property type="component" value="Unassembled WGS sequence"/>
</dbReference>
<organism evidence="1 2">
    <name type="scientific">Liparis tanakae</name>
    <name type="common">Tanaka's snailfish</name>
    <dbReference type="NCBI Taxonomy" id="230148"/>
    <lineage>
        <taxon>Eukaryota</taxon>
        <taxon>Metazoa</taxon>
        <taxon>Chordata</taxon>
        <taxon>Craniata</taxon>
        <taxon>Vertebrata</taxon>
        <taxon>Euteleostomi</taxon>
        <taxon>Actinopterygii</taxon>
        <taxon>Neopterygii</taxon>
        <taxon>Teleostei</taxon>
        <taxon>Neoteleostei</taxon>
        <taxon>Acanthomorphata</taxon>
        <taxon>Eupercaria</taxon>
        <taxon>Perciformes</taxon>
        <taxon>Cottioidei</taxon>
        <taxon>Cottales</taxon>
        <taxon>Liparidae</taxon>
        <taxon>Liparis</taxon>
    </lineage>
</organism>
<dbReference type="EMBL" id="SRLO01000056">
    <property type="protein sequence ID" value="TNN80160.1"/>
    <property type="molecule type" value="Genomic_DNA"/>
</dbReference>
<comment type="caution">
    <text evidence="1">The sequence shown here is derived from an EMBL/GenBank/DDBJ whole genome shotgun (WGS) entry which is preliminary data.</text>
</comment>
<dbReference type="AlphaFoldDB" id="A0A4Z2IQ85"/>
<gene>
    <name evidence="1" type="ORF">EYF80_009485</name>
</gene>